<dbReference type="EMBL" id="PDLM01000009">
    <property type="protein sequence ID" value="RDW69645.1"/>
    <property type="molecule type" value="Genomic_DNA"/>
</dbReference>
<evidence type="ECO:0000313" key="2">
    <source>
        <dbReference type="Proteomes" id="UP000256645"/>
    </source>
</evidence>
<dbReference type="PANTHER" id="PTHR11941:SF68">
    <property type="entry name" value="CARNITINYL-COA DEHYDRATASE"/>
    <property type="match status" value="1"/>
</dbReference>
<evidence type="ECO:0000313" key="1">
    <source>
        <dbReference type="EMBL" id="RDW69645.1"/>
    </source>
</evidence>
<dbReference type="CDD" id="cd06558">
    <property type="entry name" value="crotonase-like"/>
    <property type="match status" value="1"/>
</dbReference>
<name>A0A3D8R6H0_9HELO</name>
<keyword evidence="2" id="KW-1185">Reference proteome</keyword>
<dbReference type="OrthoDB" id="2139957at2759"/>
<protein>
    <recommendedName>
        <fullName evidence="3">Enoyl-CoA hydratase</fullName>
    </recommendedName>
</protein>
<dbReference type="GO" id="GO:0005739">
    <property type="term" value="C:mitochondrion"/>
    <property type="evidence" value="ECO:0007669"/>
    <property type="project" value="TreeGrafter"/>
</dbReference>
<dbReference type="InterPro" id="IPR029045">
    <property type="entry name" value="ClpP/crotonase-like_dom_sf"/>
</dbReference>
<dbReference type="PANTHER" id="PTHR11941">
    <property type="entry name" value="ENOYL-COA HYDRATASE-RELATED"/>
    <property type="match status" value="1"/>
</dbReference>
<dbReference type="InterPro" id="IPR001753">
    <property type="entry name" value="Enoyl-CoA_hydra/iso"/>
</dbReference>
<organism evidence="1 2">
    <name type="scientific">Coleophoma cylindrospora</name>
    <dbReference type="NCBI Taxonomy" id="1849047"/>
    <lineage>
        <taxon>Eukaryota</taxon>
        <taxon>Fungi</taxon>
        <taxon>Dikarya</taxon>
        <taxon>Ascomycota</taxon>
        <taxon>Pezizomycotina</taxon>
        <taxon>Leotiomycetes</taxon>
        <taxon>Helotiales</taxon>
        <taxon>Dermateaceae</taxon>
        <taxon>Coleophoma</taxon>
    </lineage>
</organism>
<comment type="caution">
    <text evidence="1">The sequence shown here is derived from an EMBL/GenBank/DDBJ whole genome shotgun (WGS) entry which is preliminary data.</text>
</comment>
<dbReference type="STRING" id="1849047.A0A3D8R6H0"/>
<dbReference type="Gene3D" id="3.90.226.10">
    <property type="entry name" value="2-enoyl-CoA Hydratase, Chain A, domain 1"/>
    <property type="match status" value="1"/>
</dbReference>
<gene>
    <name evidence="1" type="ORF">BP6252_08665</name>
</gene>
<evidence type="ECO:0008006" key="3">
    <source>
        <dbReference type="Google" id="ProtNLM"/>
    </source>
</evidence>
<dbReference type="Proteomes" id="UP000256645">
    <property type="component" value="Unassembled WGS sequence"/>
</dbReference>
<dbReference type="Pfam" id="PF00378">
    <property type="entry name" value="ECH_1"/>
    <property type="match status" value="1"/>
</dbReference>
<dbReference type="SUPFAM" id="SSF52096">
    <property type="entry name" value="ClpP/crotonase"/>
    <property type="match status" value="1"/>
</dbReference>
<dbReference type="AlphaFoldDB" id="A0A3D8R6H0"/>
<accession>A0A3D8R6H0</accession>
<dbReference type="GO" id="GO:0006635">
    <property type="term" value="P:fatty acid beta-oxidation"/>
    <property type="evidence" value="ECO:0007669"/>
    <property type="project" value="TreeGrafter"/>
</dbReference>
<reference evidence="1 2" key="1">
    <citation type="journal article" date="2018" name="IMA Fungus">
        <title>IMA Genome-F 9: Draft genome sequence of Annulohypoxylon stygium, Aspergillus mulundensis, Berkeleyomyces basicola (syn. Thielaviopsis basicola), Ceratocystis smalleyi, two Cercospora beticola strains, Coleophoma cylindrospora, Fusarium fracticaudum, Phialophora cf. hyalina, and Morchella septimelata.</title>
        <authorList>
            <person name="Wingfield B.D."/>
            <person name="Bills G.F."/>
            <person name="Dong Y."/>
            <person name="Huang W."/>
            <person name="Nel W.J."/>
            <person name="Swalarsk-Parry B.S."/>
            <person name="Vaghefi N."/>
            <person name="Wilken P.M."/>
            <person name="An Z."/>
            <person name="de Beer Z.W."/>
            <person name="De Vos L."/>
            <person name="Chen L."/>
            <person name="Duong T.A."/>
            <person name="Gao Y."/>
            <person name="Hammerbacher A."/>
            <person name="Kikkert J.R."/>
            <person name="Li Y."/>
            <person name="Li H."/>
            <person name="Li K."/>
            <person name="Li Q."/>
            <person name="Liu X."/>
            <person name="Ma X."/>
            <person name="Naidoo K."/>
            <person name="Pethybridge S.J."/>
            <person name="Sun J."/>
            <person name="Steenkamp E.T."/>
            <person name="van der Nest M.A."/>
            <person name="van Wyk S."/>
            <person name="Wingfield M.J."/>
            <person name="Xiong C."/>
            <person name="Yue Q."/>
            <person name="Zhang X."/>
        </authorList>
    </citation>
    <scope>NUCLEOTIDE SEQUENCE [LARGE SCALE GENOMIC DNA]</scope>
    <source>
        <strain evidence="1 2">BP6252</strain>
    </source>
</reference>
<proteinExistence type="predicted"/>
<sequence>MAPNHETKPPLPVTKAVLVEIPAPHVLLVTINRPKQMNSLSVENCWEMDRVWKWFDEEPELRVGIITGAGAKALSAGMDLKGMWQSICKPQKRFTNPDPSSEDFNRSGTYPNSGFAGLTRRVGKKPIICACNGYAHGGGFEIALNSDIVIASTNAEFRLPDVLRGTAAMAGAFPRICRNFGLQRAMLLALTAYTLKADEAMQWGLVQKVVPAERLIGEAIEMASLISSMSPDSVVVSRAGVREAWETGSVERATQLTGAMYAEKLMGGENVKEGLKAFAERRQPKWVPSKL</sequence>